<gene>
    <name evidence="1" type="ORF">EYF80_015036</name>
</gene>
<dbReference type="EMBL" id="SRLO01000111">
    <property type="protein sequence ID" value="TNN74718.1"/>
    <property type="molecule type" value="Genomic_DNA"/>
</dbReference>
<evidence type="ECO:0000313" key="2">
    <source>
        <dbReference type="Proteomes" id="UP000314294"/>
    </source>
</evidence>
<sequence length="124" mass="14109">MHRHSARPQECKHGQESGRQICIQYRYASVIRYSSHTSATTGLIKYLATATFRDPLEHREERDVISLCHDPANHTPDLITSVRSLMMMRVKVRKRGVQKLCSLFSPCRRMTNGRVGAGLVSRGN</sequence>
<name>A0A4Z2I9S5_9TELE</name>
<dbReference type="Proteomes" id="UP000314294">
    <property type="component" value="Unassembled WGS sequence"/>
</dbReference>
<evidence type="ECO:0000313" key="1">
    <source>
        <dbReference type="EMBL" id="TNN74718.1"/>
    </source>
</evidence>
<proteinExistence type="predicted"/>
<comment type="caution">
    <text evidence="1">The sequence shown here is derived from an EMBL/GenBank/DDBJ whole genome shotgun (WGS) entry which is preliminary data.</text>
</comment>
<keyword evidence="2" id="KW-1185">Reference proteome</keyword>
<accession>A0A4Z2I9S5</accession>
<protein>
    <submittedName>
        <fullName evidence="1">Uncharacterized protein</fullName>
    </submittedName>
</protein>
<dbReference type="AlphaFoldDB" id="A0A4Z2I9S5"/>
<reference evidence="1 2" key="1">
    <citation type="submission" date="2019-03" db="EMBL/GenBank/DDBJ databases">
        <title>First draft genome of Liparis tanakae, snailfish: a comprehensive survey of snailfish specific genes.</title>
        <authorList>
            <person name="Kim W."/>
            <person name="Song I."/>
            <person name="Jeong J.-H."/>
            <person name="Kim D."/>
            <person name="Kim S."/>
            <person name="Ryu S."/>
            <person name="Song J.Y."/>
            <person name="Lee S.K."/>
        </authorList>
    </citation>
    <scope>NUCLEOTIDE SEQUENCE [LARGE SCALE GENOMIC DNA]</scope>
    <source>
        <tissue evidence="1">Muscle</tissue>
    </source>
</reference>
<organism evidence="1 2">
    <name type="scientific">Liparis tanakae</name>
    <name type="common">Tanaka's snailfish</name>
    <dbReference type="NCBI Taxonomy" id="230148"/>
    <lineage>
        <taxon>Eukaryota</taxon>
        <taxon>Metazoa</taxon>
        <taxon>Chordata</taxon>
        <taxon>Craniata</taxon>
        <taxon>Vertebrata</taxon>
        <taxon>Euteleostomi</taxon>
        <taxon>Actinopterygii</taxon>
        <taxon>Neopterygii</taxon>
        <taxon>Teleostei</taxon>
        <taxon>Neoteleostei</taxon>
        <taxon>Acanthomorphata</taxon>
        <taxon>Eupercaria</taxon>
        <taxon>Perciformes</taxon>
        <taxon>Cottioidei</taxon>
        <taxon>Cottales</taxon>
        <taxon>Liparidae</taxon>
        <taxon>Liparis</taxon>
    </lineage>
</organism>